<evidence type="ECO:0000313" key="2">
    <source>
        <dbReference type="Proteomes" id="UP000187203"/>
    </source>
</evidence>
<dbReference type="EMBL" id="AWUE01011305">
    <property type="protein sequence ID" value="OMP10763.1"/>
    <property type="molecule type" value="Genomic_DNA"/>
</dbReference>
<accession>A0A1R3KUJ1</accession>
<comment type="caution">
    <text evidence="1">The sequence shown here is derived from an EMBL/GenBank/DDBJ whole genome shotgun (WGS) entry which is preliminary data.</text>
</comment>
<dbReference type="Proteomes" id="UP000187203">
    <property type="component" value="Unassembled WGS sequence"/>
</dbReference>
<keyword evidence="2" id="KW-1185">Reference proteome</keyword>
<proteinExistence type="predicted"/>
<organism evidence="1 2">
    <name type="scientific">Corchorus olitorius</name>
    <dbReference type="NCBI Taxonomy" id="93759"/>
    <lineage>
        <taxon>Eukaryota</taxon>
        <taxon>Viridiplantae</taxon>
        <taxon>Streptophyta</taxon>
        <taxon>Embryophyta</taxon>
        <taxon>Tracheophyta</taxon>
        <taxon>Spermatophyta</taxon>
        <taxon>Magnoliopsida</taxon>
        <taxon>eudicotyledons</taxon>
        <taxon>Gunneridae</taxon>
        <taxon>Pentapetalae</taxon>
        <taxon>rosids</taxon>
        <taxon>malvids</taxon>
        <taxon>Malvales</taxon>
        <taxon>Malvaceae</taxon>
        <taxon>Grewioideae</taxon>
        <taxon>Apeibeae</taxon>
        <taxon>Corchorus</taxon>
    </lineage>
</organism>
<protein>
    <submittedName>
        <fullName evidence="1">Uncharacterized protein</fullName>
    </submittedName>
</protein>
<dbReference type="AlphaFoldDB" id="A0A1R3KUJ1"/>
<name>A0A1R3KUJ1_9ROSI</name>
<sequence>MTRAFDARIQVLPSSNRLQTPDFCSTLCPSSIPWFNFRFPSLLRVCARCACFIFRKKRSKLFPLFDQRD</sequence>
<evidence type="ECO:0000313" key="1">
    <source>
        <dbReference type="EMBL" id="OMP10763.1"/>
    </source>
</evidence>
<gene>
    <name evidence="1" type="ORF">COLO4_04290</name>
</gene>
<reference evidence="2" key="1">
    <citation type="submission" date="2013-09" db="EMBL/GenBank/DDBJ databases">
        <title>Corchorus olitorius genome sequencing.</title>
        <authorList>
            <person name="Alam M."/>
            <person name="Haque M.S."/>
            <person name="Islam M.S."/>
            <person name="Emdad E.M."/>
            <person name="Islam M.M."/>
            <person name="Ahmed B."/>
            <person name="Halim A."/>
            <person name="Hossen Q.M.M."/>
            <person name="Hossain M.Z."/>
            <person name="Ahmed R."/>
            <person name="Khan M.M."/>
            <person name="Islam R."/>
            <person name="Rashid M.M."/>
            <person name="Khan S.A."/>
            <person name="Rahman M.S."/>
            <person name="Alam M."/>
            <person name="Yahiya A.S."/>
            <person name="Khan M.S."/>
            <person name="Azam M.S."/>
            <person name="Haque T."/>
            <person name="Lashkar M.Z.H."/>
            <person name="Akhand A.I."/>
            <person name="Morshed G."/>
            <person name="Roy S."/>
            <person name="Uddin K.S."/>
            <person name="Rabeya T."/>
            <person name="Hossain A.S."/>
            <person name="Chowdhury A."/>
            <person name="Snigdha A.R."/>
            <person name="Mortoza M.S."/>
            <person name="Matin S.A."/>
            <person name="Hoque S.M.E."/>
            <person name="Islam M.K."/>
            <person name="Roy D.K."/>
            <person name="Haider R."/>
            <person name="Moosa M.M."/>
            <person name="Elias S.M."/>
            <person name="Hasan A.M."/>
            <person name="Jahan S."/>
            <person name="Shafiuddin M."/>
            <person name="Mahmood N."/>
            <person name="Shommy N.S."/>
        </authorList>
    </citation>
    <scope>NUCLEOTIDE SEQUENCE [LARGE SCALE GENOMIC DNA]</scope>
    <source>
        <strain evidence="2">cv. O-4</strain>
    </source>
</reference>